<dbReference type="Pfam" id="PF23180">
    <property type="entry name" value="ALE2_N"/>
    <property type="match status" value="1"/>
</dbReference>
<evidence type="ECO:0000256" key="5">
    <source>
        <dbReference type="ARBA" id="ARBA00022840"/>
    </source>
</evidence>
<dbReference type="PROSITE" id="PS50011">
    <property type="entry name" value="PROTEIN_KINASE_DOM"/>
    <property type="match status" value="1"/>
</dbReference>
<keyword evidence="5 6" id="KW-0067">ATP-binding</keyword>
<dbReference type="InterPro" id="IPR000719">
    <property type="entry name" value="Prot_kinase_dom"/>
</dbReference>
<feature type="compositionally biased region" description="Basic and acidic residues" evidence="7">
    <location>
        <begin position="310"/>
        <end position="319"/>
    </location>
</feature>
<dbReference type="PROSITE" id="PS00108">
    <property type="entry name" value="PROTEIN_KINASE_ST"/>
    <property type="match status" value="1"/>
</dbReference>
<protein>
    <submittedName>
        <fullName evidence="11">Receptor-like serine/threonine-protein kinase ALE2</fullName>
    </submittedName>
</protein>
<evidence type="ECO:0000256" key="1">
    <source>
        <dbReference type="ARBA" id="ARBA00022527"/>
    </source>
</evidence>
<dbReference type="PANTHER" id="PTHR47989:SF25">
    <property type="entry name" value="PROLINE-RICH RECEPTOR-LIKE PROTEIN KINASE PERK3"/>
    <property type="match status" value="1"/>
</dbReference>
<evidence type="ECO:0000256" key="2">
    <source>
        <dbReference type="ARBA" id="ARBA00022679"/>
    </source>
</evidence>
<dbReference type="SUPFAM" id="SSF56112">
    <property type="entry name" value="Protein kinase-like (PK-like)"/>
    <property type="match status" value="1"/>
</dbReference>
<dbReference type="OrthoDB" id="1896970at2759"/>
<keyword evidence="10" id="KW-1185">Reference proteome</keyword>
<dbReference type="FunFam" id="3.30.200.20:FF:000299">
    <property type="entry name" value="Receptor-like serine/threonine-protein kinase ALE2"/>
    <property type="match status" value="1"/>
</dbReference>
<dbReference type="STRING" id="3916.A0A1S3V6T5"/>
<keyword evidence="8" id="KW-0812">Transmembrane</keyword>
<keyword evidence="2" id="KW-0808">Transferase</keyword>
<dbReference type="AlphaFoldDB" id="A0A1S3V6T5"/>
<dbReference type="GeneID" id="106772195"/>
<sequence>MSLAAGSISSTGGFKWLLGLLSCTVWFVVEYGECGRTLQQQKPSLSPAALPPVVDGDLPLLANAFGLKHLPAPIPSRANFTKGRVQLEPPGSAFKNIAPVHPIADAIPALAQPPLSPFVSDCCRHDMVWKRGSEICQCAYPIKLDLLLLNVSLNPDWNVVFLDDLATQLELHTTQIEIIKFYLLSLSTLNISMDITPNKGISFSASEAAKINSSLSLHKVQLDSRYVGNYSVLNITWFKAPPPSQAPTIATSPKRAPHRKAPPTTLSSTYRGKHSNLPLILGIVTGVLFISIVCVLTLCLCTMRPKTKTPPRETEKPRTESTVPAVGSLPHPTSTRFIAYEELKEATNNFELASVLGEGGFGRVFKGVLNDGTAVAIKRLTSGGQQGDKEFLVEVEMLSRLHHRNLVKLVGYYSNRDASQNLLCYELVPNGSLEAWLHGPLGINCPLDWDTRMKIALDAARGLAYLHEDSQPCVIHRDFKASNILLENNFHAKVADFGLAKQAPEGRANYLSTRVMGTFGYVAPEYAMTGHLLVKSDVYSYGVVLLELLTGRKPVDMSQPTGQENLVTWARPILRDKDRLEELADPRLGGRYPKEDFVRVCTIAAACVAPEASQRPTMGEVVQSLKMVQRITESHDPVLATSITRPNMRQSSTTYESDGTSSMFSSGPYSGLSAFDHDNISRTAVFSEDLHEGR</sequence>
<feature type="region of interest" description="Disordered" evidence="7">
    <location>
        <begin position="306"/>
        <end position="327"/>
    </location>
</feature>
<proteinExistence type="predicted"/>
<evidence type="ECO:0000256" key="6">
    <source>
        <dbReference type="PROSITE-ProRule" id="PRU10141"/>
    </source>
</evidence>
<dbReference type="GO" id="GO:0004674">
    <property type="term" value="F:protein serine/threonine kinase activity"/>
    <property type="evidence" value="ECO:0007669"/>
    <property type="project" value="UniProtKB-KW"/>
</dbReference>
<gene>
    <name evidence="11" type="primary">LOC106772195</name>
</gene>
<dbReference type="InterPro" id="IPR017441">
    <property type="entry name" value="Protein_kinase_ATP_BS"/>
</dbReference>
<evidence type="ECO:0000256" key="7">
    <source>
        <dbReference type="SAM" id="MobiDB-lite"/>
    </source>
</evidence>
<keyword evidence="1" id="KW-0723">Serine/threonine-protein kinase</keyword>
<dbReference type="KEGG" id="vra:106772195"/>
<organism evidence="10 11">
    <name type="scientific">Vigna radiata var. radiata</name>
    <name type="common">Mung bean</name>
    <name type="synonym">Phaseolus aureus</name>
    <dbReference type="NCBI Taxonomy" id="3916"/>
    <lineage>
        <taxon>Eukaryota</taxon>
        <taxon>Viridiplantae</taxon>
        <taxon>Streptophyta</taxon>
        <taxon>Embryophyta</taxon>
        <taxon>Tracheophyta</taxon>
        <taxon>Spermatophyta</taxon>
        <taxon>Magnoliopsida</taxon>
        <taxon>eudicotyledons</taxon>
        <taxon>Gunneridae</taxon>
        <taxon>Pentapetalae</taxon>
        <taxon>rosids</taxon>
        <taxon>fabids</taxon>
        <taxon>Fabales</taxon>
        <taxon>Fabaceae</taxon>
        <taxon>Papilionoideae</taxon>
        <taxon>50 kb inversion clade</taxon>
        <taxon>NPAAA clade</taxon>
        <taxon>indigoferoid/millettioid clade</taxon>
        <taxon>Phaseoleae</taxon>
        <taxon>Vigna</taxon>
    </lineage>
</organism>
<keyword evidence="8" id="KW-0472">Membrane</keyword>
<dbReference type="InterPro" id="IPR057597">
    <property type="entry name" value="ALE2_N"/>
</dbReference>
<dbReference type="InterPro" id="IPR008271">
    <property type="entry name" value="Ser/Thr_kinase_AS"/>
</dbReference>
<feature type="binding site" evidence="6">
    <location>
        <position position="378"/>
    </location>
    <ligand>
        <name>ATP</name>
        <dbReference type="ChEBI" id="CHEBI:30616"/>
    </ligand>
</feature>
<feature type="transmembrane region" description="Helical" evidence="8">
    <location>
        <begin position="279"/>
        <end position="303"/>
    </location>
</feature>
<dbReference type="FunFam" id="1.10.510.10:FF:000051">
    <property type="entry name" value="Receptor-like serine/threonine-protein kinase ALE2"/>
    <property type="match status" value="1"/>
</dbReference>
<reference evidence="11" key="2">
    <citation type="submission" date="2025-08" db="UniProtKB">
        <authorList>
            <consortium name="RefSeq"/>
        </authorList>
    </citation>
    <scope>IDENTIFICATION</scope>
    <source>
        <tissue evidence="11">Leaf</tissue>
    </source>
</reference>
<keyword evidence="4" id="KW-0418">Kinase</keyword>
<keyword evidence="3 6" id="KW-0547">Nucleotide-binding</keyword>
<feature type="region of interest" description="Disordered" evidence="7">
    <location>
        <begin position="246"/>
        <end position="268"/>
    </location>
</feature>
<accession>A0A1S3V6T5</accession>
<dbReference type="RefSeq" id="XP_014513912.1">
    <property type="nucleotide sequence ID" value="XM_014658426.2"/>
</dbReference>
<dbReference type="CDD" id="cd14066">
    <property type="entry name" value="STKc_IRAK"/>
    <property type="match status" value="1"/>
</dbReference>
<evidence type="ECO:0000313" key="10">
    <source>
        <dbReference type="Proteomes" id="UP000087766"/>
    </source>
</evidence>
<evidence type="ECO:0000256" key="8">
    <source>
        <dbReference type="SAM" id="Phobius"/>
    </source>
</evidence>
<evidence type="ECO:0000256" key="3">
    <source>
        <dbReference type="ARBA" id="ARBA00022741"/>
    </source>
</evidence>
<evidence type="ECO:0000313" key="11">
    <source>
        <dbReference type="RefSeq" id="XP_014513912.1"/>
    </source>
</evidence>
<dbReference type="Gene3D" id="1.10.510.10">
    <property type="entry name" value="Transferase(Phosphotransferase) domain 1"/>
    <property type="match status" value="1"/>
</dbReference>
<dbReference type="InterPro" id="IPR011009">
    <property type="entry name" value="Kinase-like_dom_sf"/>
</dbReference>
<feature type="domain" description="Protein kinase" evidence="9">
    <location>
        <begin position="350"/>
        <end position="639"/>
    </location>
</feature>
<reference evidence="10" key="1">
    <citation type="journal article" date="2014" name="Nat. Commun.">
        <title>Genome sequence of mungbean and insights into evolution within Vigna species.</title>
        <authorList>
            <person name="Kang Y.J."/>
            <person name="Kim S.K."/>
            <person name="Kim M.Y."/>
            <person name="Lestari P."/>
            <person name="Kim K.H."/>
            <person name="Ha B.K."/>
            <person name="Jun T.H."/>
            <person name="Hwang W.J."/>
            <person name="Lee T."/>
            <person name="Lee J."/>
            <person name="Shim S."/>
            <person name="Yoon M.Y."/>
            <person name="Jang Y.E."/>
            <person name="Han K.S."/>
            <person name="Taeprayoon P."/>
            <person name="Yoon N."/>
            <person name="Somta P."/>
            <person name="Tanya P."/>
            <person name="Kim K.S."/>
            <person name="Gwag J.G."/>
            <person name="Moon J.K."/>
            <person name="Lee Y.H."/>
            <person name="Park B.S."/>
            <person name="Bombarely A."/>
            <person name="Doyle J.J."/>
            <person name="Jackson S.A."/>
            <person name="Schafleitner R."/>
            <person name="Srinives P."/>
            <person name="Varshney R.K."/>
            <person name="Lee S.H."/>
        </authorList>
    </citation>
    <scope>NUCLEOTIDE SEQUENCE [LARGE SCALE GENOMIC DNA]</scope>
    <source>
        <strain evidence="10">cv. VC1973A</strain>
    </source>
</reference>
<dbReference type="PANTHER" id="PTHR47989">
    <property type="entry name" value="OS01G0750732 PROTEIN"/>
    <property type="match status" value="1"/>
</dbReference>
<dbReference type="Gene3D" id="3.30.200.20">
    <property type="entry name" value="Phosphorylase Kinase, domain 1"/>
    <property type="match status" value="1"/>
</dbReference>
<keyword evidence="8" id="KW-1133">Transmembrane helix</keyword>
<evidence type="ECO:0000259" key="9">
    <source>
        <dbReference type="PROSITE" id="PS50011"/>
    </source>
</evidence>
<dbReference type="GO" id="GO:0005524">
    <property type="term" value="F:ATP binding"/>
    <property type="evidence" value="ECO:0007669"/>
    <property type="project" value="UniProtKB-UniRule"/>
</dbReference>
<name>A0A1S3V6T5_VIGRR</name>
<evidence type="ECO:0000256" key="4">
    <source>
        <dbReference type="ARBA" id="ARBA00022777"/>
    </source>
</evidence>
<dbReference type="Proteomes" id="UP000087766">
    <property type="component" value="Chromosome 8"/>
</dbReference>
<dbReference type="PROSITE" id="PS00107">
    <property type="entry name" value="PROTEIN_KINASE_ATP"/>
    <property type="match status" value="1"/>
</dbReference>
<dbReference type="Pfam" id="PF07714">
    <property type="entry name" value="PK_Tyr_Ser-Thr"/>
    <property type="match status" value="1"/>
</dbReference>
<dbReference type="InterPro" id="IPR001245">
    <property type="entry name" value="Ser-Thr/Tyr_kinase_cat_dom"/>
</dbReference>